<evidence type="ECO:0000313" key="4">
    <source>
        <dbReference type="Proteomes" id="UP001226084"/>
    </source>
</evidence>
<organism evidence="3 4">
    <name type="scientific">Stenotrophomonas rhizophila</name>
    <dbReference type="NCBI Taxonomy" id="216778"/>
    <lineage>
        <taxon>Bacteria</taxon>
        <taxon>Pseudomonadati</taxon>
        <taxon>Pseudomonadota</taxon>
        <taxon>Gammaproteobacteria</taxon>
        <taxon>Lysobacterales</taxon>
        <taxon>Lysobacteraceae</taxon>
        <taxon>Stenotrophomonas</taxon>
    </lineage>
</organism>
<evidence type="ECO:0000313" key="3">
    <source>
        <dbReference type="EMBL" id="MDQ1109178.1"/>
    </source>
</evidence>
<dbReference type="RefSeq" id="WP_307107195.1">
    <property type="nucleotide sequence ID" value="NZ_JAUTAS010000001.1"/>
</dbReference>
<proteinExistence type="predicted"/>
<dbReference type="Pfam" id="PF09836">
    <property type="entry name" value="DUF2063"/>
    <property type="match status" value="1"/>
</dbReference>
<dbReference type="InterPro" id="IPR044922">
    <property type="entry name" value="DUF2063_N_sf"/>
</dbReference>
<dbReference type="Gene3D" id="3.90.930.50">
    <property type="match status" value="1"/>
</dbReference>
<comment type="caution">
    <text evidence="3">The sequence shown here is derived from an EMBL/GenBank/DDBJ whole genome shotgun (WGS) entry which is preliminary data.</text>
</comment>
<name>A0AAP5AJL7_9GAMM</name>
<dbReference type="EMBL" id="JAUTAS010000001">
    <property type="protein sequence ID" value="MDQ1109178.1"/>
    <property type="molecule type" value="Genomic_DNA"/>
</dbReference>
<accession>A0AAP5AJL7</accession>
<sequence>MSDLLRDQQFALTRHLRDPVHEPSPPDLEPRRLQIYRDLLFNNLQALLGSSFPVLLQMLDGAEWQALCRRYFIEHRCASPLFTEVAAEFVQWLQRQDTLPRPFLAELAHYEWVELALQSQDALPLEPHRPDIDAWRCLLQRSPLAWPLAYQWPVQQIGAAFQPVDPPPEPTFLLARRLADGRIVFSQLSPLAWQLLIQMEAPGHRSGAAHLAQLAEANGLDPAGLEPAGRALLAQLLATGVIGPARSPTHG</sequence>
<evidence type="ECO:0008006" key="5">
    <source>
        <dbReference type="Google" id="ProtNLM"/>
    </source>
</evidence>
<dbReference type="Proteomes" id="UP001226084">
    <property type="component" value="Unassembled WGS sequence"/>
</dbReference>
<evidence type="ECO:0000259" key="2">
    <source>
        <dbReference type="Pfam" id="PF22106"/>
    </source>
</evidence>
<feature type="domain" description="NGO1945-like C-terminal" evidence="2">
    <location>
        <begin position="142"/>
        <end position="237"/>
    </location>
</feature>
<dbReference type="Gene3D" id="1.10.150.690">
    <property type="entry name" value="DUF2063"/>
    <property type="match status" value="1"/>
</dbReference>
<dbReference type="InterPro" id="IPR018640">
    <property type="entry name" value="DUF2063"/>
</dbReference>
<protein>
    <recommendedName>
        <fullName evidence="5">DUF2063 domain-containing protein</fullName>
    </recommendedName>
</protein>
<feature type="domain" description="Putative DNA-binding" evidence="1">
    <location>
        <begin position="8"/>
        <end position="93"/>
    </location>
</feature>
<dbReference type="AlphaFoldDB" id="A0AAP5AJL7"/>
<gene>
    <name evidence="3" type="ORF">QE424_002337</name>
</gene>
<evidence type="ECO:0000259" key="1">
    <source>
        <dbReference type="Pfam" id="PF09836"/>
    </source>
</evidence>
<reference evidence="3" key="1">
    <citation type="submission" date="2023-07" db="EMBL/GenBank/DDBJ databases">
        <title>Functional and genomic diversity of the sorghum phyllosphere microbiome.</title>
        <authorList>
            <person name="Shade A."/>
        </authorList>
    </citation>
    <scope>NUCLEOTIDE SEQUENCE</scope>
    <source>
        <strain evidence="3">SORGH_AS_0457</strain>
    </source>
</reference>
<dbReference type="Pfam" id="PF22106">
    <property type="entry name" value="NGO1945_C"/>
    <property type="match status" value="1"/>
</dbReference>
<dbReference type="InterPro" id="IPR054098">
    <property type="entry name" value="NGO1945-like_C"/>
</dbReference>